<keyword evidence="3" id="KW-1185">Reference proteome</keyword>
<protein>
    <submittedName>
        <fullName evidence="2">Uncharacterized protein</fullName>
    </submittedName>
</protein>
<evidence type="ECO:0000256" key="1">
    <source>
        <dbReference type="SAM" id="MobiDB-lite"/>
    </source>
</evidence>
<reference evidence="2 3" key="1">
    <citation type="submission" date="2014-05" db="EMBL/GenBank/DDBJ databases">
        <title>Draft genome sequence of a rare smut relative, Tilletiaria anomala UBC 951.</title>
        <authorList>
            <consortium name="DOE Joint Genome Institute"/>
            <person name="Toome M."/>
            <person name="Kuo A."/>
            <person name="Henrissat B."/>
            <person name="Lipzen A."/>
            <person name="Tritt A."/>
            <person name="Yoshinaga Y."/>
            <person name="Zane M."/>
            <person name="Barry K."/>
            <person name="Grigoriev I.V."/>
            <person name="Spatafora J.W."/>
            <person name="Aimea M.C."/>
        </authorList>
    </citation>
    <scope>NUCLEOTIDE SEQUENCE [LARGE SCALE GENOMIC DNA]</scope>
    <source>
        <strain evidence="2 3">UBC 951</strain>
    </source>
</reference>
<feature type="compositionally biased region" description="Basic and acidic residues" evidence="1">
    <location>
        <begin position="49"/>
        <end position="58"/>
    </location>
</feature>
<accession>A0A066VFQ2</accession>
<organism evidence="2 3">
    <name type="scientific">Tilletiaria anomala (strain ATCC 24038 / CBS 436.72 / UBC 951)</name>
    <dbReference type="NCBI Taxonomy" id="1037660"/>
    <lineage>
        <taxon>Eukaryota</taxon>
        <taxon>Fungi</taxon>
        <taxon>Dikarya</taxon>
        <taxon>Basidiomycota</taxon>
        <taxon>Ustilaginomycotina</taxon>
        <taxon>Exobasidiomycetes</taxon>
        <taxon>Georgefischeriales</taxon>
        <taxon>Tilletiariaceae</taxon>
        <taxon>Tilletiaria</taxon>
    </lineage>
</organism>
<dbReference type="RefSeq" id="XP_013240430.1">
    <property type="nucleotide sequence ID" value="XM_013384976.1"/>
</dbReference>
<name>A0A066VFQ2_TILAU</name>
<evidence type="ECO:0000313" key="2">
    <source>
        <dbReference type="EMBL" id="KDN37599.1"/>
    </source>
</evidence>
<gene>
    <name evidence="2" type="ORF">K437DRAFT_270826</name>
</gene>
<dbReference type="AlphaFoldDB" id="A0A066VFQ2"/>
<evidence type="ECO:0000313" key="3">
    <source>
        <dbReference type="Proteomes" id="UP000027361"/>
    </source>
</evidence>
<dbReference type="GeneID" id="25266211"/>
<feature type="non-terminal residue" evidence="2">
    <location>
        <position position="1"/>
    </location>
</feature>
<feature type="region of interest" description="Disordered" evidence="1">
    <location>
        <begin position="45"/>
        <end position="68"/>
    </location>
</feature>
<dbReference type="InParanoid" id="A0A066VFQ2"/>
<dbReference type="HOGENOM" id="CLU_1340412_0_0_1"/>
<comment type="caution">
    <text evidence="2">The sequence shown here is derived from an EMBL/GenBank/DDBJ whole genome shotgun (WGS) entry which is preliminary data.</text>
</comment>
<sequence length="205" mass="21374">LAIPSPHVSRGGSAVVYYVVQSATDPSVSYTVFWQRLHKPNAGAASIKDGQEQGHDQDETSTTAPHCHARRSRLIPSALRQPPHCPCPAFTVRAYGPGIAAKSAGLTVHGQRAAAEAASIDAELRPGEGEREGTHRRAGQALTASAAAFSGTSAAQGSPFLMCKHLLAARLADRLGKSRPVDGISWDHLVAALAGRSVDSLGSIT</sequence>
<dbReference type="Proteomes" id="UP000027361">
    <property type="component" value="Unassembled WGS sequence"/>
</dbReference>
<proteinExistence type="predicted"/>
<dbReference type="EMBL" id="JMSN01000135">
    <property type="protein sequence ID" value="KDN37599.1"/>
    <property type="molecule type" value="Genomic_DNA"/>
</dbReference>